<comment type="similarity">
    <text evidence="5 6">Belongs to the XseA family.</text>
</comment>
<dbReference type="GO" id="GO:0005737">
    <property type="term" value="C:cytoplasm"/>
    <property type="evidence" value="ECO:0007669"/>
    <property type="project" value="UniProtKB-SubCell"/>
</dbReference>
<gene>
    <name evidence="5 9" type="primary">xseA</name>
    <name evidence="9" type="ORF">Pan181_14060</name>
</gene>
<evidence type="ECO:0000259" key="7">
    <source>
        <dbReference type="Pfam" id="PF02601"/>
    </source>
</evidence>
<organism evidence="9 10">
    <name type="scientific">Aeoliella mucimassa</name>
    <dbReference type="NCBI Taxonomy" id="2527972"/>
    <lineage>
        <taxon>Bacteria</taxon>
        <taxon>Pseudomonadati</taxon>
        <taxon>Planctomycetota</taxon>
        <taxon>Planctomycetia</taxon>
        <taxon>Pirellulales</taxon>
        <taxon>Lacipirellulaceae</taxon>
        <taxon>Aeoliella</taxon>
    </lineage>
</organism>
<proteinExistence type="inferred from homology"/>
<dbReference type="GO" id="GO:0003676">
    <property type="term" value="F:nucleic acid binding"/>
    <property type="evidence" value="ECO:0007669"/>
    <property type="project" value="InterPro"/>
</dbReference>
<comment type="subcellular location">
    <subcellularLocation>
        <location evidence="5 6">Cytoplasm</location>
    </subcellularLocation>
</comment>
<keyword evidence="4 5" id="KW-0269">Exonuclease</keyword>
<dbReference type="PANTHER" id="PTHR30008">
    <property type="entry name" value="EXODEOXYRIBONUCLEASE 7 LARGE SUBUNIT"/>
    <property type="match status" value="1"/>
</dbReference>
<dbReference type="GO" id="GO:0008855">
    <property type="term" value="F:exodeoxyribonuclease VII activity"/>
    <property type="evidence" value="ECO:0007669"/>
    <property type="project" value="UniProtKB-UniRule"/>
</dbReference>
<dbReference type="Proteomes" id="UP000315750">
    <property type="component" value="Chromosome"/>
</dbReference>
<dbReference type="RefSeq" id="WP_145246102.1">
    <property type="nucleotide sequence ID" value="NZ_CP036278.1"/>
</dbReference>
<feature type="domain" description="Exonuclease VII large subunit C-terminal" evidence="7">
    <location>
        <begin position="136"/>
        <end position="355"/>
    </location>
</feature>
<dbReference type="NCBIfam" id="TIGR00237">
    <property type="entry name" value="xseA"/>
    <property type="match status" value="1"/>
</dbReference>
<evidence type="ECO:0000313" key="10">
    <source>
        <dbReference type="Proteomes" id="UP000315750"/>
    </source>
</evidence>
<accession>A0A518AKG5</accession>
<evidence type="ECO:0000313" key="9">
    <source>
        <dbReference type="EMBL" id="QDU55220.1"/>
    </source>
</evidence>
<keyword evidence="3 5" id="KW-0378">Hydrolase</keyword>
<dbReference type="EC" id="3.1.11.6" evidence="5"/>
<name>A0A518AKG5_9BACT</name>
<evidence type="ECO:0000256" key="2">
    <source>
        <dbReference type="ARBA" id="ARBA00022722"/>
    </source>
</evidence>
<dbReference type="GO" id="GO:0009318">
    <property type="term" value="C:exodeoxyribonuclease VII complex"/>
    <property type="evidence" value="ECO:0007669"/>
    <property type="project" value="UniProtKB-UniRule"/>
</dbReference>
<dbReference type="InterPro" id="IPR003753">
    <property type="entry name" value="Exonuc_VII_L"/>
</dbReference>
<dbReference type="GO" id="GO:0006308">
    <property type="term" value="P:DNA catabolic process"/>
    <property type="evidence" value="ECO:0007669"/>
    <property type="project" value="UniProtKB-UniRule"/>
</dbReference>
<comment type="catalytic activity">
    <reaction evidence="5 6">
        <text>Exonucleolytic cleavage in either 5'- to 3'- or 3'- to 5'-direction to yield nucleoside 5'-phosphates.</text>
        <dbReference type="EC" id="3.1.11.6"/>
    </reaction>
</comment>
<dbReference type="CDD" id="cd04489">
    <property type="entry name" value="ExoVII_LU_OBF"/>
    <property type="match status" value="1"/>
</dbReference>
<dbReference type="HAMAP" id="MF_00378">
    <property type="entry name" value="Exonuc_7_L"/>
    <property type="match status" value="1"/>
</dbReference>
<evidence type="ECO:0000256" key="3">
    <source>
        <dbReference type="ARBA" id="ARBA00022801"/>
    </source>
</evidence>
<dbReference type="AlphaFoldDB" id="A0A518AKG5"/>
<dbReference type="PANTHER" id="PTHR30008:SF0">
    <property type="entry name" value="EXODEOXYRIBONUCLEASE 7 LARGE SUBUNIT"/>
    <property type="match status" value="1"/>
</dbReference>
<dbReference type="Pfam" id="PF13742">
    <property type="entry name" value="tRNA_anti_2"/>
    <property type="match status" value="1"/>
</dbReference>
<evidence type="ECO:0000256" key="5">
    <source>
        <dbReference type="HAMAP-Rule" id="MF_00378"/>
    </source>
</evidence>
<keyword evidence="2 5" id="KW-0540">Nuclease</keyword>
<keyword evidence="10" id="KW-1185">Reference proteome</keyword>
<evidence type="ECO:0000256" key="6">
    <source>
        <dbReference type="RuleBase" id="RU004355"/>
    </source>
</evidence>
<evidence type="ECO:0000259" key="8">
    <source>
        <dbReference type="Pfam" id="PF13742"/>
    </source>
</evidence>
<dbReference type="EMBL" id="CP036278">
    <property type="protein sequence ID" value="QDU55220.1"/>
    <property type="molecule type" value="Genomic_DNA"/>
</dbReference>
<evidence type="ECO:0000256" key="1">
    <source>
        <dbReference type="ARBA" id="ARBA00022490"/>
    </source>
</evidence>
<dbReference type="InterPro" id="IPR025824">
    <property type="entry name" value="OB-fold_nuc-bd_dom"/>
</dbReference>
<comment type="function">
    <text evidence="5">Bidirectionally degrades single-stranded DNA into large acid-insoluble oligonucleotides, which are then degraded further into small acid-soluble oligonucleotides.</text>
</comment>
<feature type="domain" description="OB-fold nucleic acid binding" evidence="8">
    <location>
        <begin position="20"/>
        <end position="111"/>
    </location>
</feature>
<keyword evidence="1 5" id="KW-0963">Cytoplasm</keyword>
<sequence length="414" mass="44859">MPAASSHQDAPLGTSDQSAMSVSQLTAQIKGVVEESFTSVWVAGEVSNFARPQSGHCYLTLKDDKAQIRAVIWRGTASKFPFKLADGVELVCHGHLDLYAPRGSYQLVIDQAHPQGVGALELALRQLKEKLAAEGLFDPQRKRPLPRFPRRIGFVTSPTGAAIRDFLEVLRRRWAGIEVLVIPARVQGDGAAEEIAAGIRMANQLDPPLDVLVVGRGGGSLEDLWAFNEEPVVRAIAASNIPTVSAVGHEIDVSLSDLAADVRALTPSEAAERVVPSSDEVIAQLTRFGDRLHNSIRRQVTLGKQRIDSLAARRVFANPHTSVLDRARRVDELDARARRAVTSITTNNRHQLATLSGKLESLSPLAVLSRGYSVTQHAESGRVVRSSDDVAVGDRLVTRLEHGQVTSTIDSVDE</sequence>
<dbReference type="Pfam" id="PF02601">
    <property type="entry name" value="Exonuc_VII_L"/>
    <property type="match status" value="1"/>
</dbReference>
<dbReference type="KEGG" id="amuc:Pan181_14060"/>
<dbReference type="InterPro" id="IPR020579">
    <property type="entry name" value="Exonuc_VII_lsu_C"/>
</dbReference>
<reference evidence="9 10" key="1">
    <citation type="submission" date="2019-02" db="EMBL/GenBank/DDBJ databases">
        <title>Deep-cultivation of Planctomycetes and their phenomic and genomic characterization uncovers novel biology.</title>
        <authorList>
            <person name="Wiegand S."/>
            <person name="Jogler M."/>
            <person name="Boedeker C."/>
            <person name="Pinto D."/>
            <person name="Vollmers J."/>
            <person name="Rivas-Marin E."/>
            <person name="Kohn T."/>
            <person name="Peeters S.H."/>
            <person name="Heuer A."/>
            <person name="Rast P."/>
            <person name="Oberbeckmann S."/>
            <person name="Bunk B."/>
            <person name="Jeske O."/>
            <person name="Meyerdierks A."/>
            <person name="Storesund J.E."/>
            <person name="Kallscheuer N."/>
            <person name="Luecker S."/>
            <person name="Lage O.M."/>
            <person name="Pohl T."/>
            <person name="Merkel B.J."/>
            <person name="Hornburger P."/>
            <person name="Mueller R.-W."/>
            <person name="Bruemmer F."/>
            <person name="Labrenz M."/>
            <person name="Spormann A.M."/>
            <person name="Op den Camp H."/>
            <person name="Overmann J."/>
            <person name="Amann R."/>
            <person name="Jetten M.S.M."/>
            <person name="Mascher T."/>
            <person name="Medema M.H."/>
            <person name="Devos D.P."/>
            <person name="Kaster A.-K."/>
            <person name="Ovreas L."/>
            <person name="Rohde M."/>
            <person name="Galperin M.Y."/>
            <person name="Jogler C."/>
        </authorList>
    </citation>
    <scope>NUCLEOTIDE SEQUENCE [LARGE SCALE GENOMIC DNA]</scope>
    <source>
        <strain evidence="9 10">Pan181</strain>
    </source>
</reference>
<protein>
    <recommendedName>
        <fullName evidence="5">Exodeoxyribonuclease 7 large subunit</fullName>
        <ecNumber evidence="5">3.1.11.6</ecNumber>
    </recommendedName>
    <alternativeName>
        <fullName evidence="5">Exodeoxyribonuclease VII large subunit</fullName>
        <shortName evidence="5">Exonuclease VII large subunit</shortName>
    </alternativeName>
</protein>
<evidence type="ECO:0000256" key="4">
    <source>
        <dbReference type="ARBA" id="ARBA00022839"/>
    </source>
</evidence>
<dbReference type="OrthoDB" id="9802795at2"/>
<comment type="subunit">
    <text evidence="5">Heterooligomer composed of large and small subunits.</text>
</comment>